<dbReference type="AlphaFoldDB" id="A0A371F4Z9"/>
<protein>
    <recommendedName>
        <fullName evidence="2">G-patch domain-containing protein</fullName>
    </recommendedName>
</protein>
<comment type="caution">
    <text evidence="3">The sequence shown here is derived from an EMBL/GenBank/DDBJ whole genome shotgun (WGS) entry which is preliminary data.</text>
</comment>
<dbReference type="PROSITE" id="PS50174">
    <property type="entry name" value="G_PATCH"/>
    <property type="match status" value="1"/>
</dbReference>
<gene>
    <name evidence="3" type="ORF">CR513_47034</name>
</gene>
<keyword evidence="4" id="KW-1185">Reference proteome</keyword>
<accession>A0A371F4Z9</accession>
<evidence type="ECO:0000313" key="4">
    <source>
        <dbReference type="Proteomes" id="UP000257109"/>
    </source>
</evidence>
<dbReference type="EMBL" id="QJKJ01010556">
    <property type="protein sequence ID" value="RDX73374.1"/>
    <property type="molecule type" value="Genomic_DNA"/>
</dbReference>
<feature type="non-terminal residue" evidence="3">
    <location>
        <position position="1"/>
    </location>
</feature>
<organism evidence="3 4">
    <name type="scientific">Mucuna pruriens</name>
    <name type="common">Velvet bean</name>
    <name type="synonym">Dolichos pruriens</name>
    <dbReference type="NCBI Taxonomy" id="157652"/>
    <lineage>
        <taxon>Eukaryota</taxon>
        <taxon>Viridiplantae</taxon>
        <taxon>Streptophyta</taxon>
        <taxon>Embryophyta</taxon>
        <taxon>Tracheophyta</taxon>
        <taxon>Spermatophyta</taxon>
        <taxon>Magnoliopsida</taxon>
        <taxon>eudicotyledons</taxon>
        <taxon>Gunneridae</taxon>
        <taxon>Pentapetalae</taxon>
        <taxon>rosids</taxon>
        <taxon>fabids</taxon>
        <taxon>Fabales</taxon>
        <taxon>Fabaceae</taxon>
        <taxon>Papilionoideae</taxon>
        <taxon>50 kb inversion clade</taxon>
        <taxon>NPAAA clade</taxon>
        <taxon>indigoferoid/millettioid clade</taxon>
        <taxon>Phaseoleae</taxon>
        <taxon>Mucuna</taxon>
    </lineage>
</organism>
<reference evidence="3" key="1">
    <citation type="submission" date="2018-05" db="EMBL/GenBank/DDBJ databases">
        <title>Draft genome of Mucuna pruriens seed.</title>
        <authorList>
            <person name="Nnadi N.E."/>
            <person name="Vos R."/>
            <person name="Hasami M.H."/>
            <person name="Devisetty U.K."/>
            <person name="Aguiy J.C."/>
        </authorList>
    </citation>
    <scope>NUCLEOTIDE SEQUENCE [LARGE SCALE GENOMIC DNA]</scope>
    <source>
        <strain evidence="3">JCA_2017</strain>
    </source>
</reference>
<dbReference type="Proteomes" id="UP000257109">
    <property type="component" value="Unassembled WGS sequence"/>
</dbReference>
<proteinExistence type="predicted"/>
<evidence type="ECO:0000256" key="1">
    <source>
        <dbReference type="SAM" id="MobiDB-lite"/>
    </source>
</evidence>
<evidence type="ECO:0000313" key="3">
    <source>
        <dbReference type="EMBL" id="RDX73374.1"/>
    </source>
</evidence>
<dbReference type="GO" id="GO:0003676">
    <property type="term" value="F:nucleic acid binding"/>
    <property type="evidence" value="ECO:0007669"/>
    <property type="project" value="InterPro"/>
</dbReference>
<evidence type="ECO:0000259" key="2">
    <source>
        <dbReference type="PROSITE" id="PS50174"/>
    </source>
</evidence>
<feature type="region of interest" description="Disordered" evidence="1">
    <location>
        <begin position="104"/>
        <end position="123"/>
    </location>
</feature>
<feature type="domain" description="G-patch" evidence="2">
    <location>
        <begin position="70"/>
        <end position="116"/>
    </location>
</feature>
<dbReference type="OrthoDB" id="17307at2759"/>
<name>A0A371F4Z9_MUCPR</name>
<dbReference type="InterPro" id="IPR000467">
    <property type="entry name" value="G_patch_dom"/>
</dbReference>
<sequence>MQSVQFLPLSTKRPATVQCDGEKELIISTPTLAEYIEGDNEALETSFQSLEIASTTGAAIEQGSSKPSREEIMVARIIIEEGYQPGIGLGHILEGITEPVTIQENPSKAGLSYQGVSTEGRPN</sequence>